<accession>A0A561V6W4</accession>
<gene>
    <name evidence="4" type="ORF">FHX80_115872</name>
</gene>
<dbReference type="SUPFAM" id="SSF53955">
    <property type="entry name" value="Lysozyme-like"/>
    <property type="match status" value="1"/>
</dbReference>
<dbReference type="Pfam" id="PF25275">
    <property type="entry name" value="Golvesin_C"/>
    <property type="match status" value="1"/>
</dbReference>
<evidence type="ECO:0000313" key="4">
    <source>
        <dbReference type="EMBL" id="TWG07367.1"/>
    </source>
</evidence>
<reference evidence="4 5" key="1">
    <citation type="submission" date="2019-06" db="EMBL/GenBank/DDBJ databases">
        <title>Sequencing the genomes of 1000 actinobacteria strains.</title>
        <authorList>
            <person name="Klenk H.-P."/>
        </authorList>
    </citation>
    <scope>NUCLEOTIDE SEQUENCE [LARGE SCALE GENOMIC DNA]</scope>
    <source>
        <strain evidence="4 5">DSM 42059</strain>
    </source>
</reference>
<dbReference type="EMBL" id="VIWW01000001">
    <property type="protein sequence ID" value="TWG07367.1"/>
    <property type="molecule type" value="Genomic_DNA"/>
</dbReference>
<feature type="region of interest" description="Disordered" evidence="1">
    <location>
        <begin position="1435"/>
        <end position="1458"/>
    </location>
</feature>
<dbReference type="InterPro" id="IPR033803">
    <property type="entry name" value="CBD-like_Golvesin-Xly"/>
</dbReference>
<evidence type="ECO:0000259" key="3">
    <source>
        <dbReference type="Pfam" id="PF25275"/>
    </source>
</evidence>
<sequence length="1489" mass="159002">MRIGPKRLAAVLAFSIVISTLSASAQAGGPQVPEDAVQAGATLPDVTHKPREVAAKDRASVLGAGSSSSKDVALSTSGDGMGFHVLAGKEREGYKFGTVATLREDGFDADTWIGNTCVTGSGKYAAVAYAPRTFTNNPELMVRGAFTAVVELGSGKVTKLPFTASLAYFSPGCGSGDDVVFTQLSHDGDKAQRTRLVTVDAVTGKVSEPVALPGQVTSAVPTRHGIVAGHGNKLVRINGRKETVLAATKHVPFQIAADSGDGVTFIDREADTKKTGAKSWAKHLDATQVKGKNTTPKTVAEGKLTDWDLSTTPGGTVFLTGKAKNKGTLPGPVKNPGHLAKGSRMSSLGHAGVSTSWADGKTSLITPEEATQARDARISLDVVATSQHTELDATPQLSAERVEAGSRPSPALGIPTGKKTSAKPAVSGNSGGMSKQTLGAQALAASPAGPSEGTDERYCAVARNDVKKQAFQPTPRQVEWAVDQAVVGELHVNRPVNWKNTGMDSYTPQGLFPPITLAGDPNGTLDNEDPDVTDRWHIPSQVLLGVTAQESNMWQATRFAVPGVTANSLIGNYYGTQYTADGDQADPWRINFSEADCGYGITQATDGMRLAGKTKKGETALPPATQEAVALDYAANIAYGATILSRKWNDLHGQSMMINDGHPQWIENWFLALWAYNSGFYPAADSAGHKGVGWTNNPANPLWKANRVPFLQHAVDPHLDDYSHAAHPQDWPYEEKVLGWAARPISAMFAPGDFRPGYLAAWWNSDAERSTVKPPLDTFCDASNSCDPSKITDDDSNDPGQGACTLDSGDSDTNDHWLHCWWSKSAEWKNCDTGAECGHQVHRFNTSYPEQPDANSYPPQCSTGLPANALVVDDVPDGTTPAGSDSRGCGAAKSDGAFTLTYQPSDIMDSDTGQTITTYPGKVDTHQIGAGYGNHFWFAHTRSAESYPPPGDRMKVTGTWKLGKEITDYSGQAKVYAFIPDHGAQTSKAEYRIKHSAGETVKAIDQSSNQSNKWVDLGAYFFNGMTPEVSLHNFNGGDGSADIAFDAIAFVPGDYSGIPSDLTFGDPDITAPDPAPVEPPQSISGDYFSVLPTVSGLSGAARSVTGPEGMRLSSAPATDLKSAKASVGSVSTMSTLSCSIGTRSLDYTRTEACLGDDLQFKGTTTGTPKASFDLRHEFQLDPDSDTFTQTVSVKLTSISIPSLTLDIDFGCRGYCEKQTPVWSGSKTFVAGDLHTATVTQKIKWNNTTASDGRISPYLTVKGTAGSETSNPMTAEKSELDVRCDRDVKATPGCVFSSYRPTYVMNEKKFPAAAAHAWLIQNKLPGHYGLRGNNPLTFLTEDVLVPDPPTSTKSIVGHNRDVICPKAWERSKLATMSPELGTGDVPSCDEFPFAASWQSAAIKKDWGGQNLKEVSSGEECLNTIAIRGTDGRWSLQPDPRSHVPTWTEPCGRSSMSNNQNTQSMSYMPGWRKQNRVLEGDNYWLEAKRPS</sequence>
<feature type="domain" description="Golvesin/Xly CBD-like" evidence="3">
    <location>
        <begin position="969"/>
        <end position="1051"/>
    </location>
</feature>
<organism evidence="4 5">
    <name type="scientific">Streptomyces brevispora</name>
    <dbReference type="NCBI Taxonomy" id="887462"/>
    <lineage>
        <taxon>Bacteria</taxon>
        <taxon>Bacillati</taxon>
        <taxon>Actinomycetota</taxon>
        <taxon>Actinomycetes</taxon>
        <taxon>Kitasatosporales</taxon>
        <taxon>Streptomycetaceae</taxon>
        <taxon>Streptomyces</taxon>
    </lineage>
</organism>
<feature type="signal peptide" evidence="2">
    <location>
        <begin position="1"/>
        <end position="27"/>
    </location>
</feature>
<keyword evidence="2" id="KW-0732">Signal</keyword>
<name>A0A561V6W4_9ACTN</name>
<dbReference type="InterPro" id="IPR023346">
    <property type="entry name" value="Lysozyme-like_dom_sf"/>
</dbReference>
<evidence type="ECO:0000256" key="1">
    <source>
        <dbReference type="SAM" id="MobiDB-lite"/>
    </source>
</evidence>
<evidence type="ECO:0000256" key="2">
    <source>
        <dbReference type="SAM" id="SignalP"/>
    </source>
</evidence>
<protein>
    <recommendedName>
        <fullName evidence="3">Golvesin/Xly CBD-like domain-containing protein</fullName>
    </recommendedName>
</protein>
<proteinExistence type="predicted"/>
<dbReference type="OrthoDB" id="5503950at2"/>
<feature type="region of interest" description="Disordered" evidence="1">
    <location>
        <begin position="788"/>
        <end position="811"/>
    </location>
</feature>
<feature type="region of interest" description="Disordered" evidence="1">
    <location>
        <begin position="321"/>
        <end position="367"/>
    </location>
</feature>
<dbReference type="Proteomes" id="UP000318186">
    <property type="component" value="Unassembled WGS sequence"/>
</dbReference>
<evidence type="ECO:0000313" key="5">
    <source>
        <dbReference type="Proteomes" id="UP000318186"/>
    </source>
</evidence>
<feature type="chain" id="PRO_5039165535" description="Golvesin/Xly CBD-like domain-containing protein" evidence="2">
    <location>
        <begin position="28"/>
        <end position="1489"/>
    </location>
</feature>
<comment type="caution">
    <text evidence="4">The sequence shown here is derived from an EMBL/GenBank/DDBJ whole genome shotgun (WGS) entry which is preliminary data.</text>
</comment>
<feature type="region of interest" description="Disordered" evidence="1">
    <location>
        <begin position="389"/>
        <end position="434"/>
    </location>
</feature>